<comment type="caution">
    <text evidence="4">The sequence shown here is derived from an EMBL/GenBank/DDBJ whole genome shotgun (WGS) entry which is preliminary data.</text>
</comment>
<dbReference type="EMBL" id="VSSQ01001932">
    <property type="protein sequence ID" value="MPM12177.1"/>
    <property type="molecule type" value="Genomic_DNA"/>
</dbReference>
<protein>
    <recommendedName>
        <fullName evidence="3">Putative Flp pilus-assembly TadG-like N-terminal domain-containing protein</fullName>
    </recommendedName>
</protein>
<sequence>MEKIEKCLKHEGGQVLVLAALLMTVLIGIAALAVDIGMVAVTKSKLQNDADAAALAGAMEISSGKTKAEEAAKLYAKANDSKLEDSNIKTKADTGARTIEVVCTKKVSYTFAKVLGFSNTEVSAIAVAELPAVQWTGDALPFINITFDYLNTDPMAWTNAGKGLKGTVTDFYTRNSGTDNAYFELEYADGLTIKEGFSNGESGLDGSKLSDGLDYVLTDEDKNIKKVYIFSLSSKVIQSGEFTVNNRKKTIPLNKLNQLKNNDVIDPYQFVLIECLLIDYKDSNKHDIELKYLGKTYDLGNNDPSNPLPDYPTDYVRPGGGSTRLIK</sequence>
<feature type="region of interest" description="Disordered" evidence="1">
    <location>
        <begin position="301"/>
        <end position="327"/>
    </location>
</feature>
<reference evidence="4" key="1">
    <citation type="submission" date="2019-08" db="EMBL/GenBank/DDBJ databases">
        <authorList>
            <person name="Kucharzyk K."/>
            <person name="Murdoch R.W."/>
            <person name="Higgins S."/>
            <person name="Loffler F."/>
        </authorList>
    </citation>
    <scope>NUCLEOTIDE SEQUENCE</scope>
</reference>
<dbReference type="Pfam" id="PF13400">
    <property type="entry name" value="Tad"/>
    <property type="match status" value="1"/>
</dbReference>
<organism evidence="4">
    <name type="scientific">bioreactor metagenome</name>
    <dbReference type="NCBI Taxonomy" id="1076179"/>
    <lineage>
        <taxon>unclassified sequences</taxon>
        <taxon>metagenomes</taxon>
        <taxon>ecological metagenomes</taxon>
    </lineage>
</organism>
<accession>A0A644X8C4</accession>
<keyword evidence="2" id="KW-0472">Membrane</keyword>
<evidence type="ECO:0000256" key="2">
    <source>
        <dbReference type="SAM" id="Phobius"/>
    </source>
</evidence>
<evidence type="ECO:0000313" key="4">
    <source>
        <dbReference type="EMBL" id="MPM12177.1"/>
    </source>
</evidence>
<name>A0A644X8C4_9ZZZZ</name>
<evidence type="ECO:0000256" key="1">
    <source>
        <dbReference type="SAM" id="MobiDB-lite"/>
    </source>
</evidence>
<feature type="domain" description="Putative Flp pilus-assembly TadG-like N-terminal" evidence="3">
    <location>
        <begin position="13"/>
        <end position="59"/>
    </location>
</feature>
<gene>
    <name evidence="4" type="ORF">SDC9_58529</name>
</gene>
<dbReference type="AlphaFoldDB" id="A0A644X8C4"/>
<proteinExistence type="predicted"/>
<keyword evidence="2" id="KW-1133">Transmembrane helix</keyword>
<keyword evidence="2" id="KW-0812">Transmembrane</keyword>
<feature type="compositionally biased region" description="Gly residues" evidence="1">
    <location>
        <begin position="318"/>
        <end position="327"/>
    </location>
</feature>
<dbReference type="InterPro" id="IPR028087">
    <property type="entry name" value="Tad_N"/>
</dbReference>
<feature type="transmembrane region" description="Helical" evidence="2">
    <location>
        <begin position="12"/>
        <end position="34"/>
    </location>
</feature>
<evidence type="ECO:0000259" key="3">
    <source>
        <dbReference type="Pfam" id="PF13400"/>
    </source>
</evidence>